<evidence type="ECO:0000256" key="4">
    <source>
        <dbReference type="ARBA" id="ARBA00023136"/>
    </source>
</evidence>
<comment type="subcellular location">
    <subcellularLocation>
        <location evidence="1">Endomembrane system</location>
    </subcellularLocation>
</comment>
<proteinExistence type="inferred from homology"/>
<keyword evidence="2 5" id="KW-0813">Transport</keyword>
<reference evidence="7 8" key="1">
    <citation type="submission" date="2019-07" db="EMBL/GenBank/DDBJ databases">
        <title>Genomics analysis of Aphanomyces spp. identifies a new class of oomycete effector associated with host adaptation.</title>
        <authorList>
            <person name="Gaulin E."/>
        </authorList>
    </citation>
    <scope>NUCLEOTIDE SEQUENCE [LARGE SCALE GENOMIC DNA]</scope>
    <source>
        <strain evidence="7 8">ATCC 201684</strain>
    </source>
</reference>
<dbReference type="VEuPathDB" id="FungiDB:AeMF1_010507"/>
<dbReference type="GO" id="GO:0012505">
    <property type="term" value="C:endomembrane system"/>
    <property type="evidence" value="ECO:0007669"/>
    <property type="project" value="UniProtKB-SubCell"/>
</dbReference>
<sequence length="447" mass="50994">MSVSQFYILSTRGDAILTTDYRGDVPSDSAETFFRKVKFWEKGDAPPAFHVDGVSYMYVKKNGLYFVATARYNLSPAYILELLTRLCHVFKDYCGVLSEETLRKNFVLCYELLDETMDFGYAQDTSTEGLKAHVHNEPILVGDALLAKDSKLQSVLNRQSNIKAANAVRKPIANGQQSKKQDNELFCDILERLNVVFSPNGQMLNSSIEGKIQMKSYLQGNPELRLALNEDLQIGSRQGRNFGNTYGQVVLDDCNFHECVQLDEFERDRVLSFTPPDGEFIVMNYRLTGEFRAPFKIFPFVEETSATKVDMVVKIRADMPDTNYGANVIIRFPVPSSTVSVSCDLGNNAAGQLAEYRANETQVRWAIKRFNGTAEYTLRTKITLKDPNPHVRREIGPISMTFEIPMYNVSTLQVRYLRIPDHARHPSYVYKRWLRYVTQSNSYVCRV</sequence>
<dbReference type="Gene3D" id="3.30.450.60">
    <property type="match status" value="1"/>
</dbReference>
<keyword evidence="8" id="KW-1185">Reference proteome</keyword>
<dbReference type="InterPro" id="IPR011012">
    <property type="entry name" value="Longin-like_dom_sf"/>
</dbReference>
<dbReference type="GO" id="GO:0016192">
    <property type="term" value="P:vesicle-mediated transport"/>
    <property type="evidence" value="ECO:0007669"/>
    <property type="project" value="InterPro"/>
</dbReference>
<evidence type="ECO:0000259" key="6">
    <source>
        <dbReference type="PROSITE" id="PS51072"/>
    </source>
</evidence>
<dbReference type="PROSITE" id="PS51072">
    <property type="entry name" value="MHD"/>
    <property type="match status" value="1"/>
</dbReference>
<accession>A0A6G0WB47</accession>
<evidence type="ECO:0000256" key="2">
    <source>
        <dbReference type="ARBA" id="ARBA00022448"/>
    </source>
</evidence>
<comment type="similarity">
    <text evidence="5">Belongs to the adaptor complexes medium subunit family.</text>
</comment>
<evidence type="ECO:0000313" key="8">
    <source>
        <dbReference type="Proteomes" id="UP000481153"/>
    </source>
</evidence>
<protein>
    <recommendedName>
        <fullName evidence="6">MHD domain-containing protein</fullName>
    </recommendedName>
</protein>
<dbReference type="Pfam" id="PF00928">
    <property type="entry name" value="Adap_comp_sub"/>
    <property type="match status" value="1"/>
</dbReference>
<dbReference type="OrthoDB" id="10259133at2759"/>
<evidence type="ECO:0000313" key="7">
    <source>
        <dbReference type="EMBL" id="KAF0724612.1"/>
    </source>
</evidence>
<keyword evidence="4" id="KW-0472">Membrane</keyword>
<dbReference type="SUPFAM" id="SSF64356">
    <property type="entry name" value="SNARE-like"/>
    <property type="match status" value="1"/>
</dbReference>
<dbReference type="AlphaFoldDB" id="A0A6G0WB47"/>
<evidence type="ECO:0000256" key="5">
    <source>
        <dbReference type="PIRNR" id="PIRNR005992"/>
    </source>
</evidence>
<dbReference type="SUPFAM" id="SSF49447">
    <property type="entry name" value="Second domain of Mu2 adaptin subunit (ap50) of ap2 adaptor"/>
    <property type="match status" value="1"/>
</dbReference>
<dbReference type="GO" id="GO:0006886">
    <property type="term" value="P:intracellular protein transport"/>
    <property type="evidence" value="ECO:0007669"/>
    <property type="project" value="UniProtKB-UniRule"/>
</dbReference>
<dbReference type="EMBL" id="VJMJ01000266">
    <property type="protein sequence ID" value="KAF0724612.1"/>
    <property type="molecule type" value="Genomic_DNA"/>
</dbReference>
<evidence type="ECO:0000256" key="3">
    <source>
        <dbReference type="ARBA" id="ARBA00022927"/>
    </source>
</evidence>
<dbReference type="InterPro" id="IPR028565">
    <property type="entry name" value="MHD"/>
</dbReference>
<dbReference type="InterPro" id="IPR050431">
    <property type="entry name" value="Adaptor_comp_med_subunit"/>
</dbReference>
<dbReference type="FunFam" id="3.30.450.60:FF:000002">
    <property type="entry name" value="AP-2 complex subunit mu, putative"/>
    <property type="match status" value="1"/>
</dbReference>
<keyword evidence="3 5" id="KW-0653">Protein transport</keyword>
<organism evidence="7 8">
    <name type="scientific">Aphanomyces euteiches</name>
    <dbReference type="NCBI Taxonomy" id="100861"/>
    <lineage>
        <taxon>Eukaryota</taxon>
        <taxon>Sar</taxon>
        <taxon>Stramenopiles</taxon>
        <taxon>Oomycota</taxon>
        <taxon>Saprolegniomycetes</taxon>
        <taxon>Saprolegniales</taxon>
        <taxon>Verrucalvaceae</taxon>
        <taxon>Aphanomyces</taxon>
    </lineage>
</organism>
<dbReference type="GO" id="GO:0030131">
    <property type="term" value="C:clathrin adaptor complex"/>
    <property type="evidence" value="ECO:0007669"/>
    <property type="project" value="UniProtKB-UniRule"/>
</dbReference>
<evidence type="ECO:0000256" key="1">
    <source>
        <dbReference type="ARBA" id="ARBA00004308"/>
    </source>
</evidence>
<dbReference type="InterPro" id="IPR001392">
    <property type="entry name" value="Clathrin_mu"/>
</dbReference>
<dbReference type="InterPro" id="IPR036168">
    <property type="entry name" value="AP2_Mu_C_sf"/>
</dbReference>
<dbReference type="Gene3D" id="2.60.40.1170">
    <property type="entry name" value="Mu homology domain, subdomain B"/>
    <property type="match status" value="2"/>
</dbReference>
<name>A0A6G0WB47_9STRA</name>
<dbReference type="Proteomes" id="UP000481153">
    <property type="component" value="Unassembled WGS sequence"/>
</dbReference>
<dbReference type="PRINTS" id="PR00314">
    <property type="entry name" value="CLATHRINADPT"/>
</dbReference>
<gene>
    <name evidence="7" type="ORF">Ae201684_016678</name>
</gene>
<dbReference type="CDD" id="cd09253">
    <property type="entry name" value="AP-4_Mu4_Cterm"/>
    <property type="match status" value="1"/>
</dbReference>
<feature type="domain" description="MHD" evidence="6">
    <location>
        <begin position="182"/>
        <end position="446"/>
    </location>
</feature>
<dbReference type="CDD" id="cd14838">
    <property type="entry name" value="AP4_Mu_N"/>
    <property type="match status" value="1"/>
</dbReference>
<dbReference type="PIRSF" id="PIRSF005992">
    <property type="entry name" value="Clathrin_mu"/>
    <property type="match status" value="1"/>
</dbReference>
<dbReference type="PANTHER" id="PTHR10529">
    <property type="entry name" value="AP COMPLEX SUBUNIT MU"/>
    <property type="match status" value="1"/>
</dbReference>
<comment type="caution">
    <text evidence="7">The sequence shown here is derived from an EMBL/GenBank/DDBJ whole genome shotgun (WGS) entry which is preliminary data.</text>
</comment>